<comment type="subcellular location">
    <subcellularLocation>
        <location evidence="14">Cytoplasm</location>
    </subcellularLocation>
</comment>
<evidence type="ECO:0000313" key="17">
    <source>
        <dbReference type="EMBL" id="PNT99763.1"/>
    </source>
</evidence>
<evidence type="ECO:0000256" key="4">
    <source>
        <dbReference type="ARBA" id="ARBA00022679"/>
    </source>
</evidence>
<feature type="region of interest" description="ACP-binding" evidence="14">
    <location>
        <begin position="259"/>
        <end position="263"/>
    </location>
</feature>
<feature type="active site" evidence="14">
    <location>
        <position position="288"/>
    </location>
</feature>
<dbReference type="NCBIfam" id="NF006829">
    <property type="entry name" value="PRK09352.1"/>
    <property type="match status" value="1"/>
</dbReference>
<evidence type="ECO:0000256" key="9">
    <source>
        <dbReference type="ARBA" id="ARBA00023315"/>
    </source>
</evidence>
<dbReference type="NCBIfam" id="TIGR00747">
    <property type="entry name" value="fabH"/>
    <property type="match status" value="1"/>
</dbReference>
<evidence type="ECO:0000256" key="11">
    <source>
        <dbReference type="ARBA" id="ARBA00052407"/>
    </source>
</evidence>
<comment type="catalytic activity">
    <reaction evidence="11">
        <text>(2S)-2-methylbutanoyl-CoA + malonyl-[ACP] + H(+) = (4S)-4-methyl-3-oxohexanoyl-[ACP] + CO2 + CoA</text>
        <dbReference type="Rhea" id="RHEA:42276"/>
        <dbReference type="Rhea" id="RHEA-COMP:9623"/>
        <dbReference type="Rhea" id="RHEA-COMP:17148"/>
        <dbReference type="ChEBI" id="CHEBI:15378"/>
        <dbReference type="ChEBI" id="CHEBI:16526"/>
        <dbReference type="ChEBI" id="CHEBI:57287"/>
        <dbReference type="ChEBI" id="CHEBI:78449"/>
        <dbReference type="ChEBI" id="CHEBI:88166"/>
        <dbReference type="ChEBI" id="CHEBI:167462"/>
        <dbReference type="EC" id="2.3.1.300"/>
    </reaction>
    <physiologicalReaction direction="left-to-right" evidence="11">
        <dbReference type="Rhea" id="RHEA:42277"/>
    </physiologicalReaction>
</comment>
<dbReference type="InterPro" id="IPR013751">
    <property type="entry name" value="ACP_syn_III_N"/>
</dbReference>
<dbReference type="Pfam" id="PF08541">
    <property type="entry name" value="ACP_syn_III_C"/>
    <property type="match status" value="1"/>
</dbReference>
<dbReference type="KEGG" id="cthd:CDO33_08435"/>
<evidence type="ECO:0000256" key="12">
    <source>
        <dbReference type="ARBA" id="ARBA00052467"/>
    </source>
</evidence>
<evidence type="ECO:0000256" key="10">
    <source>
        <dbReference type="ARBA" id="ARBA00051096"/>
    </source>
</evidence>
<evidence type="ECO:0000256" key="6">
    <source>
        <dbReference type="ARBA" id="ARBA00023098"/>
    </source>
</evidence>
<dbReference type="AlphaFoldDB" id="A0A2K2FG66"/>
<keyword evidence="3 14" id="KW-0444">Lipid biosynthesis</keyword>
<organism evidence="17 18">
    <name type="scientific">Clostridium thermosuccinogenes</name>
    <dbReference type="NCBI Taxonomy" id="84032"/>
    <lineage>
        <taxon>Bacteria</taxon>
        <taxon>Bacillati</taxon>
        <taxon>Bacillota</taxon>
        <taxon>Clostridia</taxon>
        <taxon>Eubacteriales</taxon>
        <taxon>Clostridiaceae</taxon>
        <taxon>Clostridium</taxon>
    </lineage>
</organism>
<proteinExistence type="inferred from homology"/>
<reference evidence="17 18" key="1">
    <citation type="submission" date="2017-06" db="EMBL/GenBank/DDBJ databases">
        <title>Investigating the central metabolism of Clostridium thermosuccinogenes.</title>
        <authorList>
            <person name="Koendjbiharie J.G."/>
            <person name="van Kranenburg R."/>
        </authorList>
    </citation>
    <scope>NUCLEOTIDE SEQUENCE [LARGE SCALE GENOMIC DNA]</scope>
    <source>
        <strain evidence="17 18">DSM 5806</strain>
    </source>
</reference>
<dbReference type="UniPathway" id="UPA00094"/>
<protein>
    <recommendedName>
        <fullName evidence="14">Beta-ketoacyl-[acyl-carrier-protein] synthase III</fullName>
        <shortName evidence="14">Beta-ketoacyl-ACP synthase III</shortName>
        <shortName evidence="14">KAS III</shortName>
        <ecNumber evidence="14">2.3.1.180</ecNumber>
    </recommendedName>
    <alternativeName>
        <fullName evidence="14">3-oxoacyl-[acyl-carrier-protein] synthase 3</fullName>
    </alternativeName>
    <alternativeName>
        <fullName evidence="14">3-oxoacyl-[acyl-carrier-protein] synthase III</fullName>
    </alternativeName>
</protein>
<dbReference type="GO" id="GO:0006633">
    <property type="term" value="P:fatty acid biosynthetic process"/>
    <property type="evidence" value="ECO:0007669"/>
    <property type="project" value="UniProtKB-UniRule"/>
</dbReference>
<keyword evidence="4 14" id="KW-0808">Transferase</keyword>
<keyword evidence="14" id="KW-0963">Cytoplasm</keyword>
<keyword evidence="6 14" id="KW-0443">Lipid metabolism</keyword>
<name>A0A2K2FG66_9CLOT</name>
<keyword evidence="9 14" id="KW-0012">Acyltransferase</keyword>
<gene>
    <name evidence="14" type="primary">fabH</name>
    <name evidence="17" type="ORF">CDQ84_07920</name>
</gene>
<dbReference type="EMBL" id="NIOJ01000016">
    <property type="protein sequence ID" value="PNT99763.1"/>
    <property type="molecule type" value="Genomic_DNA"/>
</dbReference>
<sequence>MVSSEKTGVGILGLGKSLPEKVLTNSDLEKMVDTSDEWIVKRTGIQKRRLLEKNQPLYELGVDAANKAMADAGITAEEIDLVIVTTETPDYLAPSMACIIQGKIGAKNAAAFDLNAACSGFMYALTVAKQFIDTGFYKHILIVACEGLSRVVDWKDRATCVLFGDGAGAAVVGPVEQGYGIQAIEMGADGTMGHNITIPCLYMNEEDAAKREHENKNVIWMDGSEVFKFAVRTMAYASEKVIADSNLTLDDIKLIIPHQANSRIIEGAAKRLGVPESKVYINVQEYGNISSACIPIALNEAVEKGLVSKGDNIVLVGFGGGLTWASSMIRWSK</sequence>
<comment type="catalytic activity">
    <reaction evidence="13">
        <text>3-methylbutanoyl-CoA + malonyl-[ACP] + H(+) = 5-methyl-3-oxohexanoyl-[ACP] + CO2 + CoA</text>
        <dbReference type="Rhea" id="RHEA:42272"/>
        <dbReference type="Rhea" id="RHEA-COMP:9623"/>
        <dbReference type="Rhea" id="RHEA-COMP:9941"/>
        <dbReference type="ChEBI" id="CHEBI:15378"/>
        <dbReference type="ChEBI" id="CHEBI:16526"/>
        <dbReference type="ChEBI" id="CHEBI:57287"/>
        <dbReference type="ChEBI" id="CHEBI:57345"/>
        <dbReference type="ChEBI" id="CHEBI:78449"/>
        <dbReference type="ChEBI" id="CHEBI:78822"/>
        <dbReference type="EC" id="2.3.1.300"/>
    </reaction>
    <physiologicalReaction direction="left-to-right" evidence="13">
        <dbReference type="Rhea" id="RHEA:42273"/>
    </physiologicalReaction>
</comment>
<dbReference type="GO" id="GO:0033818">
    <property type="term" value="F:beta-ketoacyl-acyl-carrier-protein synthase III activity"/>
    <property type="evidence" value="ECO:0007669"/>
    <property type="project" value="UniProtKB-UniRule"/>
</dbReference>
<keyword evidence="5 14" id="KW-0276">Fatty acid metabolism</keyword>
<dbReference type="EC" id="2.3.1.180" evidence="14"/>
<evidence type="ECO:0000259" key="16">
    <source>
        <dbReference type="Pfam" id="PF08545"/>
    </source>
</evidence>
<dbReference type="GO" id="GO:0004315">
    <property type="term" value="F:3-oxoacyl-[acyl-carrier-protein] synthase activity"/>
    <property type="evidence" value="ECO:0007669"/>
    <property type="project" value="InterPro"/>
</dbReference>
<evidence type="ECO:0000256" key="1">
    <source>
        <dbReference type="ARBA" id="ARBA00005194"/>
    </source>
</evidence>
<comment type="caution">
    <text evidence="17">The sequence shown here is derived from an EMBL/GenBank/DDBJ whole genome shotgun (WGS) entry which is preliminary data.</text>
</comment>
<evidence type="ECO:0000259" key="15">
    <source>
        <dbReference type="Pfam" id="PF08541"/>
    </source>
</evidence>
<evidence type="ECO:0000256" key="14">
    <source>
        <dbReference type="HAMAP-Rule" id="MF_01815"/>
    </source>
</evidence>
<feature type="domain" description="Beta-ketoacyl-[acyl-carrier-protein] synthase III N-terminal" evidence="16">
    <location>
        <begin position="112"/>
        <end position="190"/>
    </location>
</feature>
<accession>A0A2K2FG66</accession>
<evidence type="ECO:0000256" key="2">
    <source>
        <dbReference type="ARBA" id="ARBA00008642"/>
    </source>
</evidence>
<dbReference type="HAMAP" id="MF_01815">
    <property type="entry name" value="FabH"/>
    <property type="match status" value="1"/>
</dbReference>
<dbReference type="InterPro" id="IPR016039">
    <property type="entry name" value="Thiolase-like"/>
</dbReference>
<dbReference type="PANTHER" id="PTHR43091:SF1">
    <property type="entry name" value="BETA-KETOACYL-[ACYL-CARRIER-PROTEIN] SYNTHASE III, CHLOROPLASTIC"/>
    <property type="match status" value="1"/>
</dbReference>
<comment type="similarity">
    <text evidence="2 14">Belongs to the thiolase-like superfamily. FabH family.</text>
</comment>
<dbReference type="RefSeq" id="WP_103081196.1">
    <property type="nucleotide sequence ID" value="NZ_CP021850.1"/>
</dbReference>
<evidence type="ECO:0000256" key="7">
    <source>
        <dbReference type="ARBA" id="ARBA00023160"/>
    </source>
</evidence>
<evidence type="ECO:0000256" key="5">
    <source>
        <dbReference type="ARBA" id="ARBA00022832"/>
    </source>
</evidence>
<evidence type="ECO:0000256" key="3">
    <source>
        <dbReference type="ARBA" id="ARBA00022516"/>
    </source>
</evidence>
<dbReference type="GO" id="GO:0005737">
    <property type="term" value="C:cytoplasm"/>
    <property type="evidence" value="ECO:0007669"/>
    <property type="project" value="UniProtKB-SubCell"/>
</dbReference>
<dbReference type="Pfam" id="PF08545">
    <property type="entry name" value="ACP_syn_III"/>
    <property type="match status" value="1"/>
</dbReference>
<keyword evidence="18" id="KW-1185">Reference proteome</keyword>
<comment type="pathway">
    <text evidence="1 14">Lipid metabolism; fatty acid biosynthesis.</text>
</comment>
<comment type="domain">
    <text evidence="14">The last Arg residue of the ACP-binding site is essential for the weak association between ACP/AcpP and FabH.</text>
</comment>
<dbReference type="InterPro" id="IPR004655">
    <property type="entry name" value="FabH"/>
</dbReference>
<comment type="catalytic activity">
    <reaction evidence="12">
        <text>2-methylpropanoyl-CoA + malonyl-[ACP] + H(+) = 4-methyl-3-oxopentanoyl-[ACP] + CO2 + CoA</text>
        <dbReference type="Rhea" id="RHEA:42268"/>
        <dbReference type="Rhea" id="RHEA-COMP:9623"/>
        <dbReference type="Rhea" id="RHEA-COMP:9940"/>
        <dbReference type="ChEBI" id="CHEBI:15378"/>
        <dbReference type="ChEBI" id="CHEBI:16526"/>
        <dbReference type="ChEBI" id="CHEBI:57287"/>
        <dbReference type="ChEBI" id="CHEBI:57338"/>
        <dbReference type="ChEBI" id="CHEBI:78449"/>
        <dbReference type="ChEBI" id="CHEBI:78820"/>
        <dbReference type="EC" id="2.3.1.300"/>
    </reaction>
    <physiologicalReaction direction="left-to-right" evidence="12">
        <dbReference type="Rhea" id="RHEA:42269"/>
    </physiologicalReaction>
</comment>
<evidence type="ECO:0000256" key="8">
    <source>
        <dbReference type="ARBA" id="ARBA00023268"/>
    </source>
</evidence>
<feature type="active site" evidence="14">
    <location>
        <position position="258"/>
    </location>
</feature>
<keyword evidence="8 14" id="KW-0511">Multifunctional enzyme</keyword>
<comment type="catalytic activity">
    <reaction evidence="10">
        <text>malonyl-[ACP] + acetyl-CoA + H(+) = 3-oxobutanoyl-[ACP] + CO2 + CoA</text>
        <dbReference type="Rhea" id="RHEA:12080"/>
        <dbReference type="Rhea" id="RHEA-COMP:9623"/>
        <dbReference type="Rhea" id="RHEA-COMP:9625"/>
        <dbReference type="ChEBI" id="CHEBI:15378"/>
        <dbReference type="ChEBI" id="CHEBI:16526"/>
        <dbReference type="ChEBI" id="CHEBI:57287"/>
        <dbReference type="ChEBI" id="CHEBI:57288"/>
        <dbReference type="ChEBI" id="CHEBI:78449"/>
        <dbReference type="ChEBI" id="CHEBI:78450"/>
        <dbReference type="EC" id="2.3.1.180"/>
    </reaction>
    <physiologicalReaction direction="left-to-right" evidence="10">
        <dbReference type="Rhea" id="RHEA:12081"/>
    </physiologicalReaction>
</comment>
<feature type="active site" evidence="14">
    <location>
        <position position="118"/>
    </location>
</feature>
<dbReference type="CDD" id="cd00830">
    <property type="entry name" value="KAS_III"/>
    <property type="match status" value="1"/>
</dbReference>
<dbReference type="OrthoDB" id="9815506at2"/>
<evidence type="ECO:0000313" key="18">
    <source>
        <dbReference type="Proteomes" id="UP000236151"/>
    </source>
</evidence>
<comment type="subunit">
    <text evidence="14">Homodimer.</text>
</comment>
<dbReference type="FunFam" id="3.40.47.10:FF:000004">
    <property type="entry name" value="3-oxoacyl-[acyl-carrier-protein] synthase 3"/>
    <property type="match status" value="1"/>
</dbReference>
<dbReference type="Proteomes" id="UP000236151">
    <property type="component" value="Unassembled WGS sequence"/>
</dbReference>
<dbReference type="SUPFAM" id="SSF53901">
    <property type="entry name" value="Thiolase-like"/>
    <property type="match status" value="1"/>
</dbReference>
<comment type="function">
    <text evidence="14">Catalyzes the condensation reaction of fatty acid synthesis by the addition to an acyl acceptor of two carbons from malonyl-ACP. Catalyzes the first condensation reaction which initiates fatty acid synthesis and may therefore play a role in governing the total rate of fatty acid production. Possesses both acetoacetyl-ACP synthase and acetyl transacylase activities. Its substrate specificity determines the biosynthesis of branched-chain and/or straight-chain of fatty acids.</text>
</comment>
<evidence type="ECO:0000256" key="13">
    <source>
        <dbReference type="ARBA" id="ARBA00052985"/>
    </source>
</evidence>
<dbReference type="PANTHER" id="PTHR43091">
    <property type="entry name" value="3-OXOACYL-[ACYL-CARRIER-PROTEIN] SYNTHASE"/>
    <property type="match status" value="1"/>
</dbReference>
<dbReference type="InterPro" id="IPR013747">
    <property type="entry name" value="ACP_syn_III_C"/>
</dbReference>
<dbReference type="Gene3D" id="3.40.47.10">
    <property type="match status" value="1"/>
</dbReference>
<keyword evidence="7 14" id="KW-0275">Fatty acid biosynthesis</keyword>
<feature type="domain" description="Beta-ketoacyl-[acyl-carrier-protein] synthase III C-terminal" evidence="15">
    <location>
        <begin position="243"/>
        <end position="331"/>
    </location>
</feature>